<name>A0A849C1K1_9NOCA</name>
<evidence type="ECO:0000259" key="1">
    <source>
        <dbReference type="Pfam" id="PF08044"/>
    </source>
</evidence>
<dbReference type="Proteomes" id="UP000586827">
    <property type="component" value="Unassembled WGS sequence"/>
</dbReference>
<comment type="caution">
    <text evidence="2">The sequence shown here is derived from an EMBL/GenBank/DDBJ whole genome shotgun (WGS) entry which is preliminary data.</text>
</comment>
<organism evidence="2 3">
    <name type="scientific">Nocardia uniformis</name>
    <dbReference type="NCBI Taxonomy" id="53432"/>
    <lineage>
        <taxon>Bacteria</taxon>
        <taxon>Bacillati</taxon>
        <taxon>Actinomycetota</taxon>
        <taxon>Actinomycetes</taxon>
        <taxon>Mycobacteriales</taxon>
        <taxon>Nocardiaceae</taxon>
        <taxon>Nocardia</taxon>
    </lineage>
</organism>
<gene>
    <name evidence="2" type="ORF">HLB23_03140</name>
</gene>
<dbReference type="EMBL" id="JABELX010000001">
    <property type="protein sequence ID" value="NNH68879.1"/>
    <property type="molecule type" value="Genomic_DNA"/>
</dbReference>
<dbReference type="RefSeq" id="WP_067527672.1">
    <property type="nucleotide sequence ID" value="NZ_JABELX010000001.1"/>
</dbReference>
<keyword evidence="3" id="KW-1185">Reference proteome</keyword>
<feature type="domain" description="DUF1707" evidence="1">
    <location>
        <begin position="9"/>
        <end position="59"/>
    </location>
</feature>
<reference evidence="2 3" key="1">
    <citation type="submission" date="2020-05" db="EMBL/GenBank/DDBJ databases">
        <title>MicrobeNet Type strains.</title>
        <authorList>
            <person name="Nicholson A.C."/>
        </authorList>
    </citation>
    <scope>NUCLEOTIDE SEQUENCE [LARGE SCALE GENOMIC DNA]</scope>
    <source>
        <strain evidence="2 3">JCM 3224</strain>
    </source>
</reference>
<accession>A0A849C1K1</accession>
<evidence type="ECO:0000313" key="3">
    <source>
        <dbReference type="Proteomes" id="UP000586827"/>
    </source>
</evidence>
<proteinExistence type="predicted"/>
<dbReference type="InterPro" id="IPR012551">
    <property type="entry name" value="DUF1707_SHOCT-like"/>
</dbReference>
<evidence type="ECO:0000313" key="2">
    <source>
        <dbReference type="EMBL" id="NNH68879.1"/>
    </source>
</evidence>
<sequence length="192" mass="20687">MAEPDDLLLSHDERTHALDALAKHYADGRLDSAEFYERSGAVASARTFGALDAEFSGLPGGVPLTWKDGLVVRVPIPSDTGEVTGGAPTAAVELSALRARGQIIESLDAIILGITLVSFLVLQLIVGWSFAWIIWPSLIVTLTIPRMVLRFSESDEEVYEDLKEAEAEARKQRLAEAANRIRELGSGQGTGS</sequence>
<protein>
    <submittedName>
        <fullName evidence="2">DUF1707 domain-containing protein</fullName>
    </submittedName>
</protein>
<dbReference type="AlphaFoldDB" id="A0A849C1K1"/>
<dbReference type="Pfam" id="PF08044">
    <property type="entry name" value="DUF1707"/>
    <property type="match status" value="1"/>
</dbReference>